<evidence type="ECO:0000313" key="9">
    <source>
        <dbReference type="EMBL" id="MCS5713224.1"/>
    </source>
</evidence>
<dbReference type="Pfam" id="PF20239">
    <property type="entry name" value="DUF6596"/>
    <property type="match status" value="1"/>
</dbReference>
<dbReference type="Pfam" id="PF04542">
    <property type="entry name" value="Sigma70_r2"/>
    <property type="match status" value="1"/>
</dbReference>
<evidence type="ECO:0000256" key="2">
    <source>
        <dbReference type="ARBA" id="ARBA00023015"/>
    </source>
</evidence>
<dbReference type="Gene3D" id="1.10.1740.10">
    <property type="match status" value="1"/>
</dbReference>
<keyword evidence="10" id="KW-1185">Reference proteome</keyword>
<evidence type="ECO:0000259" key="6">
    <source>
        <dbReference type="Pfam" id="PF04542"/>
    </source>
</evidence>
<proteinExistence type="inferred from homology"/>
<dbReference type="PANTHER" id="PTHR47756:SF2">
    <property type="entry name" value="BLL6612 PROTEIN"/>
    <property type="match status" value="1"/>
</dbReference>
<keyword evidence="3" id="KW-0731">Sigma factor</keyword>
<dbReference type="SUPFAM" id="SSF88946">
    <property type="entry name" value="Sigma2 domain of RNA polymerase sigma factors"/>
    <property type="match status" value="1"/>
</dbReference>
<dbReference type="Proteomes" id="UP001165580">
    <property type="component" value="Unassembled WGS sequence"/>
</dbReference>
<dbReference type="InterPro" id="IPR013324">
    <property type="entry name" value="RNA_pol_sigma_r3/r4-like"/>
</dbReference>
<evidence type="ECO:0000256" key="4">
    <source>
        <dbReference type="ARBA" id="ARBA00023163"/>
    </source>
</evidence>
<feature type="domain" description="RNA polymerase sigma-70 region 2" evidence="6">
    <location>
        <begin position="14"/>
        <end position="67"/>
    </location>
</feature>
<keyword evidence="4" id="KW-0804">Transcription</keyword>
<dbReference type="Gene3D" id="1.10.10.10">
    <property type="entry name" value="Winged helix-like DNA-binding domain superfamily/Winged helix DNA-binding domain"/>
    <property type="match status" value="1"/>
</dbReference>
<comment type="similarity">
    <text evidence="1">Belongs to the sigma-70 factor family. ECF subfamily.</text>
</comment>
<sequence>MWRIEGARITAGLARAFGDFGLAEDAAQEALAQALVQWPAEGSPRNPGAWLTAVAKRRAIDALRRESGREERYAALAQGLAQGPGSSAGSGSAASAGPGGFSGSGSSGPAVSRAPVAGHVGSSDARPDDLVGDEVLGLVFIACHPVLGRDAQVALTLRVVAGLTSEEIARLYLVPVATVQQRIVRAKKTLAAAKVPFEAPDPTEWRERLSAVLAVLYLIFTEGYSATSGDRWMRPELADEAVRLGRVLAGLLPREPEVHALLALMELQAVRFPARAAADGSAVLLADQDRRRWDRGGTARGRAALARSDELARRRGRGRGPYAIQAAIAECHAVAPDVAATDWERIVLLYEALGALTPNPVVELNKAVAVSMAVGPASALRLVDELAATGALTGSHLLPSVRGELLTQLGRVQEARSELVTAAGLTHNEQARAVLLAKVAALPSG</sequence>
<organism evidence="9 10">
    <name type="scientific">Herbiconiux gentiana</name>
    <dbReference type="NCBI Taxonomy" id="2970912"/>
    <lineage>
        <taxon>Bacteria</taxon>
        <taxon>Bacillati</taxon>
        <taxon>Actinomycetota</taxon>
        <taxon>Actinomycetes</taxon>
        <taxon>Micrococcales</taxon>
        <taxon>Microbacteriaceae</taxon>
        <taxon>Herbiconiux</taxon>
    </lineage>
</organism>
<evidence type="ECO:0000256" key="5">
    <source>
        <dbReference type="SAM" id="MobiDB-lite"/>
    </source>
</evidence>
<evidence type="ECO:0000259" key="8">
    <source>
        <dbReference type="Pfam" id="PF20239"/>
    </source>
</evidence>
<dbReference type="InterPro" id="IPR007627">
    <property type="entry name" value="RNA_pol_sigma70_r2"/>
</dbReference>
<keyword evidence="2" id="KW-0805">Transcription regulation</keyword>
<dbReference type="InterPro" id="IPR013325">
    <property type="entry name" value="RNA_pol_sigma_r2"/>
</dbReference>
<evidence type="ECO:0000313" key="10">
    <source>
        <dbReference type="Proteomes" id="UP001165580"/>
    </source>
</evidence>
<dbReference type="InterPro" id="IPR013249">
    <property type="entry name" value="RNA_pol_sigma70_r4_t2"/>
</dbReference>
<feature type="domain" description="RNA polymerase sigma factor 70 region 4 type 2" evidence="7">
    <location>
        <begin position="142"/>
        <end position="190"/>
    </location>
</feature>
<dbReference type="InterPro" id="IPR036388">
    <property type="entry name" value="WH-like_DNA-bd_sf"/>
</dbReference>
<dbReference type="RefSeq" id="WP_259485193.1">
    <property type="nucleotide sequence ID" value="NZ_JANTEZ010000001.1"/>
</dbReference>
<evidence type="ECO:0000259" key="7">
    <source>
        <dbReference type="Pfam" id="PF08281"/>
    </source>
</evidence>
<accession>A0ABT2GEC4</accession>
<evidence type="ECO:0000256" key="1">
    <source>
        <dbReference type="ARBA" id="ARBA00010641"/>
    </source>
</evidence>
<protein>
    <submittedName>
        <fullName evidence="9">RNA polymerase subunit sigma-24</fullName>
    </submittedName>
</protein>
<dbReference type="PANTHER" id="PTHR47756">
    <property type="entry name" value="BLL6612 PROTEIN-RELATED"/>
    <property type="match status" value="1"/>
</dbReference>
<dbReference type="EMBL" id="JANTEZ010000001">
    <property type="protein sequence ID" value="MCS5713224.1"/>
    <property type="molecule type" value="Genomic_DNA"/>
</dbReference>
<feature type="domain" description="DUF6596" evidence="8">
    <location>
        <begin position="208"/>
        <end position="308"/>
    </location>
</feature>
<comment type="caution">
    <text evidence="9">The sequence shown here is derived from an EMBL/GenBank/DDBJ whole genome shotgun (WGS) entry which is preliminary data.</text>
</comment>
<feature type="region of interest" description="Disordered" evidence="5">
    <location>
        <begin position="84"/>
        <end position="126"/>
    </location>
</feature>
<reference evidence="9" key="1">
    <citation type="submission" date="2022-08" db="EMBL/GenBank/DDBJ databases">
        <authorList>
            <person name="Deng Y."/>
            <person name="Han X.-F."/>
            <person name="Zhang Y.-Q."/>
        </authorList>
    </citation>
    <scope>NUCLEOTIDE SEQUENCE</scope>
    <source>
        <strain evidence="9">CPCC 205716</strain>
    </source>
</reference>
<gene>
    <name evidence="9" type="ORF">NVV95_01520</name>
</gene>
<dbReference type="SUPFAM" id="SSF88659">
    <property type="entry name" value="Sigma3 and sigma4 domains of RNA polymerase sigma factors"/>
    <property type="match status" value="1"/>
</dbReference>
<dbReference type="Pfam" id="PF08281">
    <property type="entry name" value="Sigma70_r4_2"/>
    <property type="match status" value="1"/>
</dbReference>
<name>A0ABT2GEC4_9MICO</name>
<feature type="compositionally biased region" description="Gly residues" evidence="5">
    <location>
        <begin position="97"/>
        <end position="106"/>
    </location>
</feature>
<evidence type="ECO:0000256" key="3">
    <source>
        <dbReference type="ARBA" id="ARBA00023082"/>
    </source>
</evidence>
<feature type="compositionally biased region" description="Low complexity" evidence="5">
    <location>
        <begin position="84"/>
        <end position="96"/>
    </location>
</feature>
<dbReference type="InterPro" id="IPR046531">
    <property type="entry name" value="DUF6596"/>
</dbReference>